<dbReference type="RefSeq" id="WP_225239659.1">
    <property type="nucleotide sequence ID" value="NZ_JAHYBX010000007.1"/>
</dbReference>
<comment type="caution">
    <text evidence="1">The sequence shown here is derived from an EMBL/GenBank/DDBJ whole genome shotgun (WGS) entry which is preliminary data.</text>
</comment>
<accession>A0ABS7YCL4</accession>
<name>A0ABS7YCL4_9BURK</name>
<evidence type="ECO:0000313" key="1">
    <source>
        <dbReference type="EMBL" id="MCA1857440.1"/>
    </source>
</evidence>
<dbReference type="Proteomes" id="UP001198602">
    <property type="component" value="Unassembled WGS sequence"/>
</dbReference>
<gene>
    <name evidence="1" type="ORF">LE190_16120</name>
</gene>
<proteinExistence type="predicted"/>
<evidence type="ECO:0000313" key="2">
    <source>
        <dbReference type="Proteomes" id="UP001198602"/>
    </source>
</evidence>
<dbReference type="EMBL" id="JAHYBX010000007">
    <property type="protein sequence ID" value="MCA1857440.1"/>
    <property type="molecule type" value="Genomic_DNA"/>
</dbReference>
<organism evidence="1 2">
    <name type="scientific">Massilia hydrophila</name>
    <dbReference type="NCBI Taxonomy" id="3044279"/>
    <lineage>
        <taxon>Bacteria</taxon>
        <taxon>Pseudomonadati</taxon>
        <taxon>Pseudomonadota</taxon>
        <taxon>Betaproteobacteria</taxon>
        <taxon>Burkholderiales</taxon>
        <taxon>Oxalobacteraceae</taxon>
        <taxon>Telluria group</taxon>
        <taxon>Massilia</taxon>
    </lineage>
</organism>
<sequence>MNLSQNPTKEQLHSIIAGANDEAGHNILWVDNTGEVRVTLLPDDITPAGWEDKFPSTSLRYETFVQGNGYVGEEAAADPAHIDRLYNSLIREWAQRSNRTGAEYIDLF</sequence>
<protein>
    <submittedName>
        <fullName evidence="1">Uncharacterized protein</fullName>
    </submittedName>
</protein>
<keyword evidence="2" id="KW-1185">Reference proteome</keyword>
<reference evidence="1 2" key="1">
    <citation type="submission" date="2021-07" db="EMBL/GenBank/DDBJ databases">
        <title>Characterization of Violacein-producing bacteria and related species.</title>
        <authorList>
            <person name="Wilson H.S."/>
            <person name="De Leon M.E."/>
        </authorList>
    </citation>
    <scope>NUCLEOTIDE SEQUENCE [LARGE SCALE GENOMIC DNA]</scope>
    <source>
        <strain evidence="1 2">HSC-2F05</strain>
    </source>
</reference>